<comment type="similarity">
    <text evidence="1 4">Belongs to the glycosyl hydrolase 17 family.</text>
</comment>
<dbReference type="InterPro" id="IPR017853">
    <property type="entry name" value="GH"/>
</dbReference>
<dbReference type="PANTHER" id="PTHR32227">
    <property type="entry name" value="GLUCAN ENDO-1,3-BETA-GLUCOSIDASE BG1-RELATED-RELATED"/>
    <property type="match status" value="1"/>
</dbReference>
<keyword evidence="2 5" id="KW-0378">Hydrolase</keyword>
<dbReference type="SUPFAM" id="SSF51445">
    <property type="entry name" value="(Trans)glycosidases"/>
    <property type="match status" value="1"/>
</dbReference>
<accession>A0AAF1AT19</accession>
<dbReference type="Gene3D" id="3.20.20.80">
    <property type="entry name" value="Glycosidases"/>
    <property type="match status" value="1"/>
</dbReference>
<reference evidence="7" key="2">
    <citation type="submission" date="2022-03" db="EMBL/GenBank/DDBJ databases">
        <title>Draft title - Genomic analysis of global carrot germplasm unveils the trajectory of domestication and the origin of high carotenoid orange carrot.</title>
        <authorList>
            <person name="Iorizzo M."/>
            <person name="Ellison S."/>
            <person name="Senalik D."/>
            <person name="Macko-Podgorni A."/>
            <person name="Grzebelus D."/>
            <person name="Bostan H."/>
            <person name="Rolling W."/>
            <person name="Curaba J."/>
            <person name="Simon P."/>
        </authorList>
    </citation>
    <scope>NUCLEOTIDE SEQUENCE</scope>
    <source>
        <tissue evidence="7">Leaf</tissue>
    </source>
</reference>
<keyword evidence="8" id="KW-1185">Reference proteome</keyword>
<dbReference type="GO" id="GO:0004553">
    <property type="term" value="F:hydrolase activity, hydrolyzing O-glycosyl compounds"/>
    <property type="evidence" value="ECO:0007669"/>
    <property type="project" value="InterPro"/>
</dbReference>
<dbReference type="AlphaFoldDB" id="A0AAF1AT19"/>
<feature type="chain" id="PRO_5042193628" description="Glucan endo-1,3-beta-D-glucosidase" evidence="6">
    <location>
        <begin position="26"/>
        <end position="382"/>
    </location>
</feature>
<reference evidence="7" key="1">
    <citation type="journal article" date="2016" name="Nat. Genet.">
        <title>A high-quality carrot genome assembly provides new insights into carotenoid accumulation and asterid genome evolution.</title>
        <authorList>
            <person name="Iorizzo M."/>
            <person name="Ellison S."/>
            <person name="Senalik D."/>
            <person name="Zeng P."/>
            <person name="Satapoomin P."/>
            <person name="Huang J."/>
            <person name="Bowman M."/>
            <person name="Iovene M."/>
            <person name="Sanseverino W."/>
            <person name="Cavagnaro P."/>
            <person name="Yildiz M."/>
            <person name="Macko-Podgorni A."/>
            <person name="Moranska E."/>
            <person name="Grzebelus E."/>
            <person name="Grzebelus D."/>
            <person name="Ashrafi H."/>
            <person name="Zheng Z."/>
            <person name="Cheng S."/>
            <person name="Spooner D."/>
            <person name="Van Deynze A."/>
            <person name="Simon P."/>
        </authorList>
    </citation>
    <scope>NUCLEOTIDE SEQUENCE</scope>
    <source>
        <tissue evidence="7">Leaf</tissue>
    </source>
</reference>
<dbReference type="EMBL" id="CP093345">
    <property type="protein sequence ID" value="WOG94243.1"/>
    <property type="molecule type" value="Genomic_DNA"/>
</dbReference>
<dbReference type="InterPro" id="IPR044965">
    <property type="entry name" value="Glyco_hydro_17_plant"/>
</dbReference>
<sequence>MHSRIPFVVLLLSLLSSGFLQIALGLSKIRPDQAQPVGVTYGTFADNQPSAQEAVGLVQSVGIRRMRLYGPDHNALNSLRNTGIEVVLGVPNDHLPWIASNQDNAKQWIQGNVQNYQNVNFRFIVVGNGITPFHDQTSQFAQFVLPAMQNIQNAISAFGLQNKMRVTTAVDQSEMLNVNYQPSQSEFRPEARQFIDPIIQFLVHNNNAPLLVNLHPFYSLVHVKEDIPMDLEAQAHRESRSARFDYATFRSAQTRVQDGPLIYTNLFDSMVDSVHAALEKAGGSSLDVVVSEVGWPTEGHSAATIDNARTHNNGLINHVQSIGTPKRPQKRIETYIFNLFDENKRDPEVERHWGIFWNNKQAKCSEERQPSATCRCYLWNIC</sequence>
<organism evidence="7 8">
    <name type="scientific">Daucus carota subsp. sativus</name>
    <name type="common">Carrot</name>
    <dbReference type="NCBI Taxonomy" id="79200"/>
    <lineage>
        <taxon>Eukaryota</taxon>
        <taxon>Viridiplantae</taxon>
        <taxon>Streptophyta</taxon>
        <taxon>Embryophyta</taxon>
        <taxon>Tracheophyta</taxon>
        <taxon>Spermatophyta</taxon>
        <taxon>Magnoliopsida</taxon>
        <taxon>eudicotyledons</taxon>
        <taxon>Gunneridae</taxon>
        <taxon>Pentapetalae</taxon>
        <taxon>asterids</taxon>
        <taxon>campanulids</taxon>
        <taxon>Apiales</taxon>
        <taxon>Apiaceae</taxon>
        <taxon>Apioideae</taxon>
        <taxon>Scandiceae</taxon>
        <taxon>Daucinae</taxon>
        <taxon>Daucus</taxon>
        <taxon>Daucus sect. Daucus</taxon>
    </lineage>
</organism>
<evidence type="ECO:0000256" key="2">
    <source>
        <dbReference type="ARBA" id="ARBA00022801"/>
    </source>
</evidence>
<evidence type="ECO:0000256" key="3">
    <source>
        <dbReference type="ARBA" id="ARBA00023295"/>
    </source>
</evidence>
<dbReference type="Proteomes" id="UP000077755">
    <property type="component" value="Chromosome 3"/>
</dbReference>
<dbReference type="InterPro" id="IPR000490">
    <property type="entry name" value="Glyco_hydro_17"/>
</dbReference>
<keyword evidence="3 5" id="KW-0326">Glycosidase</keyword>
<dbReference type="PROSITE" id="PS00587">
    <property type="entry name" value="GLYCOSYL_HYDROL_F17"/>
    <property type="match status" value="1"/>
</dbReference>
<evidence type="ECO:0000256" key="4">
    <source>
        <dbReference type="RuleBase" id="RU004335"/>
    </source>
</evidence>
<evidence type="ECO:0000256" key="5">
    <source>
        <dbReference type="RuleBase" id="RU004336"/>
    </source>
</evidence>
<gene>
    <name evidence="7" type="ORF">DCAR_0313536</name>
</gene>
<evidence type="ECO:0000256" key="6">
    <source>
        <dbReference type="SAM" id="SignalP"/>
    </source>
</evidence>
<dbReference type="GO" id="GO:0005975">
    <property type="term" value="P:carbohydrate metabolic process"/>
    <property type="evidence" value="ECO:0007669"/>
    <property type="project" value="InterPro"/>
</dbReference>
<dbReference type="FunFam" id="3.20.20.80:FF:000010">
    <property type="entry name" value="glucan endo-1,3-beta-glucosidase, basic"/>
    <property type="match status" value="1"/>
</dbReference>
<feature type="signal peptide" evidence="6">
    <location>
        <begin position="1"/>
        <end position="25"/>
    </location>
</feature>
<proteinExistence type="inferred from homology"/>
<evidence type="ECO:0008006" key="9">
    <source>
        <dbReference type="Google" id="ProtNLM"/>
    </source>
</evidence>
<evidence type="ECO:0000256" key="1">
    <source>
        <dbReference type="ARBA" id="ARBA00008773"/>
    </source>
</evidence>
<name>A0AAF1AT19_DAUCS</name>
<evidence type="ECO:0000313" key="8">
    <source>
        <dbReference type="Proteomes" id="UP000077755"/>
    </source>
</evidence>
<evidence type="ECO:0000313" key="7">
    <source>
        <dbReference type="EMBL" id="WOG94243.1"/>
    </source>
</evidence>
<protein>
    <recommendedName>
        <fullName evidence="9">Glucan endo-1,3-beta-D-glucosidase</fullName>
    </recommendedName>
</protein>
<dbReference type="Pfam" id="PF00332">
    <property type="entry name" value="Glyco_hydro_17"/>
    <property type="match status" value="1"/>
</dbReference>
<keyword evidence="6" id="KW-0732">Signal</keyword>